<feature type="compositionally biased region" description="Acidic residues" evidence="3">
    <location>
        <begin position="30"/>
        <end position="42"/>
    </location>
</feature>
<reference evidence="4" key="3">
    <citation type="submission" date="2025-09" db="UniProtKB">
        <authorList>
            <consortium name="Ensembl"/>
        </authorList>
    </citation>
    <scope>IDENTIFICATION</scope>
</reference>
<dbReference type="InterPro" id="IPR002110">
    <property type="entry name" value="Ankyrin_rpt"/>
</dbReference>
<dbReference type="Gene3D" id="1.25.40.20">
    <property type="entry name" value="Ankyrin repeat-containing domain"/>
    <property type="match status" value="1"/>
</dbReference>
<dbReference type="PANTHER" id="PTHR24173:SF1">
    <property type="entry name" value="ANKYRIN REPEAT DOMAIN-CONTAINING PROTEIN 33B"/>
    <property type="match status" value="1"/>
</dbReference>
<evidence type="ECO:0000313" key="5">
    <source>
        <dbReference type="Proteomes" id="UP000028761"/>
    </source>
</evidence>
<dbReference type="InterPro" id="IPR036770">
    <property type="entry name" value="Ankyrin_rpt-contain_sf"/>
</dbReference>
<dbReference type="HOGENOM" id="CLU_049994_1_0_1"/>
<keyword evidence="1" id="KW-0677">Repeat</keyword>
<dbReference type="STRING" id="9555.ENSPANP00000007649"/>
<reference evidence="4" key="2">
    <citation type="submission" date="2025-08" db="UniProtKB">
        <authorList>
            <consortium name="Ensembl"/>
        </authorList>
    </citation>
    <scope>IDENTIFICATION</scope>
</reference>
<dbReference type="Ensembl" id="ENSPANT00000009688.3">
    <property type="protein sequence ID" value="ENSPANP00000007649.3"/>
    <property type="gene ID" value="ENSPANG00000021670.3"/>
</dbReference>
<sequence length="229" mass="24630">MVLLAGTGPEGGGARCMTPPPPSPPRGAQVEEDPTDYEEFEDFSSLPDTRSIASDDSFYPFEDEEEQGVESAESVPEGVPEAATLLRAACANNVGLLRTLLRRGVSVEEAQETDRNGRTGLIVACYHGFVDTVVALAECPHVDVNWQDSEGNTALITAAQAGWPQLLEVPRLHAATLGDVKEEEQIPVGISFYNTGKHFQKAPEECRCHLTNQGCVTSLCQTSDGGWLV</sequence>
<dbReference type="Bgee" id="ENSPANG00000021670">
    <property type="expression patterns" value="Expressed in skeletal muscle tissue and 10 other cell types or tissues"/>
</dbReference>
<organism evidence="4 5">
    <name type="scientific">Papio anubis</name>
    <name type="common">Olive baboon</name>
    <dbReference type="NCBI Taxonomy" id="9555"/>
    <lineage>
        <taxon>Eukaryota</taxon>
        <taxon>Metazoa</taxon>
        <taxon>Chordata</taxon>
        <taxon>Craniata</taxon>
        <taxon>Vertebrata</taxon>
        <taxon>Euteleostomi</taxon>
        <taxon>Mammalia</taxon>
        <taxon>Eutheria</taxon>
        <taxon>Euarchontoglires</taxon>
        <taxon>Primates</taxon>
        <taxon>Haplorrhini</taxon>
        <taxon>Catarrhini</taxon>
        <taxon>Cercopithecidae</taxon>
        <taxon>Cercopithecinae</taxon>
        <taxon>Papio</taxon>
    </lineage>
</organism>
<proteinExistence type="predicted"/>
<dbReference type="GeneTree" id="ENSGT00500000044852"/>
<gene>
    <name evidence="4" type="primary">ANKRD33B</name>
</gene>
<dbReference type="eggNOG" id="ENOG502S4H1">
    <property type="taxonomic scope" value="Eukaryota"/>
</dbReference>
<reference evidence="4 5" key="1">
    <citation type="submission" date="2012-03" db="EMBL/GenBank/DDBJ databases">
        <title>Whole Genome Assembly of Papio anubis.</title>
        <authorList>
            <person name="Liu Y.L."/>
            <person name="Abraham K.A."/>
            <person name="Akbar H.A."/>
            <person name="Ali S.A."/>
            <person name="Anosike U.A."/>
            <person name="Aqrawi P.A."/>
            <person name="Arias F.A."/>
            <person name="Attaway T.A."/>
            <person name="Awwad R.A."/>
            <person name="Babu C.B."/>
            <person name="Bandaranaike D.B."/>
            <person name="Battles P.B."/>
            <person name="Bell A.B."/>
            <person name="Beltran B.B."/>
            <person name="Berhane-Mersha D.B."/>
            <person name="Bess C.B."/>
            <person name="Bickham C.B."/>
            <person name="Bolden T.B."/>
            <person name="Carter K.C."/>
            <person name="Chau D.C."/>
            <person name="Chavez A.C."/>
            <person name="Clerc-Blankenburg K.C."/>
            <person name="Coyle M.C."/>
            <person name="Dao M.D."/>
            <person name="Davila M.L.D."/>
            <person name="Davy-Carroll L.D."/>
            <person name="Denson S.D."/>
            <person name="Dinh H.D."/>
            <person name="Fernandez S.F."/>
            <person name="Fernando P.F."/>
            <person name="Forbes L.F."/>
            <person name="Francis C.F."/>
            <person name="Francisco L.F."/>
            <person name="Fu Q.F."/>
            <person name="Garcia-Iii R.G."/>
            <person name="Garrett T.G."/>
            <person name="Gross S.G."/>
            <person name="Gubbala S.G."/>
            <person name="Hirani K.H."/>
            <person name="Hogues M.H."/>
            <person name="Hollins B.H."/>
            <person name="Jackson L.J."/>
            <person name="Javaid M.J."/>
            <person name="Jhangiani S.J."/>
            <person name="Johnson A.J."/>
            <person name="Johnson B.J."/>
            <person name="Jones J.J."/>
            <person name="Joshi V.J."/>
            <person name="Kalu J.K."/>
            <person name="Khan N.K."/>
            <person name="Korchina V.K."/>
            <person name="Kovar C.K."/>
            <person name="Lago L.L."/>
            <person name="Lara F.L."/>
            <person name="Le T.-K.L."/>
            <person name="Lee S.L."/>
            <person name="Legall-Iii F.L."/>
            <person name="Lemon S.L."/>
            <person name="Liu J.L."/>
            <person name="Liu Y.-S.L."/>
            <person name="Liyanage D.L."/>
            <person name="Lopez J.L."/>
            <person name="Lorensuhewa L.L."/>
            <person name="Mata R.M."/>
            <person name="Mathew T.M."/>
            <person name="Mercado C.M."/>
            <person name="Mercado I.M."/>
            <person name="Morales K.M."/>
            <person name="Morgan M.M."/>
            <person name="Munidasa M.M."/>
            <person name="Ngo D.N."/>
            <person name="Nguyen L.N."/>
            <person name="Nguyen T.N."/>
            <person name="Nguyen N.N."/>
            <person name="Obregon M.O."/>
            <person name="Okwuonu G.O."/>
            <person name="Ongeri F.O."/>
            <person name="Onwere C.O."/>
            <person name="Osifeso I.O."/>
            <person name="Parra A.P."/>
            <person name="Patil S.P."/>
            <person name="Perez A.P."/>
            <person name="Perez Y.P."/>
            <person name="Pham C.P."/>
            <person name="Pu L.-L.P."/>
            <person name="Puazo M.P."/>
            <person name="Quiroz J.Q."/>
            <person name="Rouhana J.R."/>
            <person name="Ruiz M.R."/>
            <person name="Ruiz S.-J.R."/>
            <person name="Saada N.S."/>
            <person name="Santibanez J.S."/>
            <person name="Scheel M.S."/>
            <person name="Schneider B.S."/>
            <person name="Simmons D.S."/>
            <person name="Sisson I.S."/>
            <person name="Tang L.-Y.T."/>
            <person name="Thornton R.T."/>
            <person name="Tisius J.T."/>
            <person name="Toledanes G.T."/>
            <person name="Trejos Z.T."/>
            <person name="Usmani K.U."/>
            <person name="Varghese R.V."/>
            <person name="Vattathil S.V."/>
            <person name="Vee V.V."/>
            <person name="Walker D.W."/>
            <person name="Weissenberger G.W."/>
            <person name="White C.W."/>
            <person name="Williams A.W."/>
            <person name="Woodworth J.W."/>
            <person name="Wright R.W."/>
            <person name="Zhu Y.Z."/>
            <person name="Han Y.H."/>
            <person name="Newsham I.N."/>
            <person name="Nazareth L.N."/>
            <person name="Worley K.W."/>
            <person name="Muzny D.M."/>
            <person name="Rogers J.R."/>
            <person name="Gibbs R.G."/>
        </authorList>
    </citation>
    <scope>NUCLEOTIDE SEQUENCE [LARGE SCALE GENOMIC DNA]</scope>
</reference>
<evidence type="ECO:0000256" key="2">
    <source>
        <dbReference type="ARBA" id="ARBA00023043"/>
    </source>
</evidence>
<evidence type="ECO:0000256" key="3">
    <source>
        <dbReference type="SAM" id="MobiDB-lite"/>
    </source>
</evidence>
<dbReference type="AlphaFoldDB" id="A0A096N5D9"/>
<name>A0A096N5D9_PAPAN</name>
<protein>
    <submittedName>
        <fullName evidence="4">Ankyrin repeat domain 33B</fullName>
    </submittedName>
</protein>
<keyword evidence="5" id="KW-1185">Reference proteome</keyword>
<evidence type="ECO:0000313" key="4">
    <source>
        <dbReference type="Ensembl" id="ENSPANP00000007649.3"/>
    </source>
</evidence>
<dbReference type="PANTHER" id="PTHR24173">
    <property type="entry name" value="ANKYRIN REPEAT CONTAINING"/>
    <property type="match status" value="1"/>
</dbReference>
<feature type="region of interest" description="Disordered" evidence="3">
    <location>
        <begin position="1"/>
        <end position="75"/>
    </location>
</feature>
<evidence type="ECO:0000256" key="1">
    <source>
        <dbReference type="ARBA" id="ARBA00022737"/>
    </source>
</evidence>
<keyword evidence="2" id="KW-0040">ANK repeat</keyword>
<dbReference type="SUPFAM" id="SSF48403">
    <property type="entry name" value="Ankyrin repeat"/>
    <property type="match status" value="1"/>
</dbReference>
<dbReference type="Proteomes" id="UP000028761">
    <property type="component" value="Chromosome 5"/>
</dbReference>
<accession>A0A096N5D9</accession>
<dbReference type="Pfam" id="PF12796">
    <property type="entry name" value="Ank_2"/>
    <property type="match status" value="1"/>
</dbReference>